<evidence type="ECO:0000313" key="1">
    <source>
        <dbReference type="EMBL" id="CEF83693.1"/>
    </source>
</evidence>
<accession>A0A0E0SB80</accession>
<sequence length="95" mass="10505">MIADPRQISLEVGAKGIGQGGRHFAGPTPLLLWVPQCWLVVEALAHAPQPSRWVKLDGTGPYLDINVTTRLPDIQSFSLLHRLLTQTAQQWKIKG</sequence>
<protein>
    <submittedName>
        <fullName evidence="1">Chromosome 4, complete genome</fullName>
    </submittedName>
</protein>
<accession>A0A098DS83</accession>
<evidence type="ECO:0000313" key="3">
    <source>
        <dbReference type="Proteomes" id="UP000070720"/>
    </source>
</evidence>
<dbReference type="Proteomes" id="UP000070720">
    <property type="component" value="Chromosome 4"/>
</dbReference>
<reference evidence="2" key="4">
    <citation type="submission" date="2017-01" db="UniProtKB">
        <authorList>
            <consortium name="EnsemblFungi"/>
        </authorList>
    </citation>
    <scope>IDENTIFICATION</scope>
    <source>
        <strain evidence="2">PH-1 / ATCC MYA-4620 / FGSC 9075 / NRRL 31084</strain>
    </source>
</reference>
<proteinExistence type="predicted"/>
<organism evidence="1 3">
    <name type="scientific">Gibberella zeae (strain ATCC MYA-4620 / CBS 123657 / FGSC 9075 / NRRL 31084 / PH-1)</name>
    <name type="common">Wheat head blight fungus</name>
    <name type="synonym">Fusarium graminearum</name>
    <dbReference type="NCBI Taxonomy" id="229533"/>
    <lineage>
        <taxon>Eukaryota</taxon>
        <taxon>Fungi</taxon>
        <taxon>Dikarya</taxon>
        <taxon>Ascomycota</taxon>
        <taxon>Pezizomycotina</taxon>
        <taxon>Sordariomycetes</taxon>
        <taxon>Hypocreomycetidae</taxon>
        <taxon>Hypocreales</taxon>
        <taxon>Nectriaceae</taxon>
        <taxon>Fusarium</taxon>
    </lineage>
</organism>
<reference evidence="1 3" key="3">
    <citation type="journal article" date="2015" name="BMC Genomics">
        <title>The completed genome sequence of the pathogenic ascomycete fungus Fusarium graminearum.</title>
        <authorList>
            <person name="King R."/>
            <person name="Urban M."/>
            <person name="Hammond-Kosack M.C."/>
            <person name="Hassani-Pak K."/>
            <person name="Hammond-Kosack K.E."/>
        </authorList>
    </citation>
    <scope>NUCLEOTIDE SEQUENCE [LARGE SCALE GENOMIC DNA]</scope>
    <source>
        <strain evidence="3">ATCC MYA-4620 / CBS 123657 / FGSC 9075 / NRRL 31084 / PH-1</strain>
        <strain evidence="1">PH-1</strain>
    </source>
</reference>
<dbReference type="VEuPathDB" id="FungiDB:FGRAMPH1_01G23629"/>
<evidence type="ECO:0000313" key="2">
    <source>
        <dbReference type="EnsemblFungi" id="CEF83693"/>
    </source>
</evidence>
<keyword evidence="3" id="KW-1185">Reference proteome</keyword>
<name>A0A098DS83_GIBZE</name>
<dbReference type="AlphaFoldDB" id="A0A098DS83"/>
<dbReference type="EMBL" id="HG970335">
    <property type="protein sequence ID" value="CEF83693.1"/>
    <property type="molecule type" value="Genomic_DNA"/>
</dbReference>
<reference evidence="2 3" key="1">
    <citation type="journal article" date="2007" name="Science">
        <title>The Fusarium graminearum genome reveals a link between localized polymorphism and pathogen specialization.</title>
        <authorList>
            <person name="Cuomo C.A."/>
            <person name="Gueldener U."/>
            <person name="Xu J.-R."/>
            <person name="Trail F."/>
            <person name="Turgeon B.G."/>
            <person name="Di Pietro A."/>
            <person name="Walton J.D."/>
            <person name="Ma L.-J."/>
            <person name="Baker S.E."/>
            <person name="Rep M."/>
            <person name="Adam G."/>
            <person name="Antoniw J."/>
            <person name="Baldwin T."/>
            <person name="Calvo S.E."/>
            <person name="Chang Y.-L."/>
            <person name="DeCaprio D."/>
            <person name="Gale L.R."/>
            <person name="Gnerre S."/>
            <person name="Goswami R.S."/>
            <person name="Hammond-Kosack K."/>
            <person name="Harris L.J."/>
            <person name="Hilburn K."/>
            <person name="Kennell J.C."/>
            <person name="Kroken S."/>
            <person name="Magnuson J.K."/>
            <person name="Mannhaupt G."/>
            <person name="Mauceli E.W."/>
            <person name="Mewes H.-W."/>
            <person name="Mitterbauer R."/>
            <person name="Muehlbauer G."/>
            <person name="Muensterkoetter M."/>
            <person name="Nelson D."/>
            <person name="O'Donnell K."/>
            <person name="Ouellet T."/>
            <person name="Qi W."/>
            <person name="Quesneville H."/>
            <person name="Roncero M.I.G."/>
            <person name="Seong K.-Y."/>
            <person name="Tetko I.V."/>
            <person name="Urban M."/>
            <person name="Waalwijk C."/>
            <person name="Ward T.J."/>
            <person name="Yao J."/>
            <person name="Birren B.W."/>
            <person name="Kistler H.C."/>
        </authorList>
    </citation>
    <scope>NUCLEOTIDE SEQUENCE [LARGE SCALE GENOMIC DNA]</scope>
    <source>
        <strain evidence="3">ATCC MYA-4620 / CBS 123657 / FGSC 9075 / NRRL 31084 / PH-1</strain>
        <strain evidence="2">PH-1 / ATCC MYA-4620 / FGSC 9075 / NRRL 31084</strain>
    </source>
</reference>
<dbReference type="InParanoid" id="A0A098DS83"/>
<gene>
    <name evidence="1" type="ORF">FGRAMPH1_01T23629</name>
</gene>
<dbReference type="EnsemblFungi" id="CEF83693">
    <property type="protein sequence ID" value="CEF83693"/>
    <property type="gene ID" value="FGRRES_20351"/>
</dbReference>
<reference evidence="2 3" key="2">
    <citation type="journal article" date="2010" name="Nature">
        <title>Comparative genomics reveals mobile pathogenicity chromosomes in Fusarium.</title>
        <authorList>
            <person name="Ma L.J."/>
            <person name="van der Does H.C."/>
            <person name="Borkovich K.A."/>
            <person name="Coleman J.J."/>
            <person name="Daboussi M.J."/>
            <person name="Di Pietro A."/>
            <person name="Dufresne M."/>
            <person name="Freitag M."/>
            <person name="Grabherr M."/>
            <person name="Henrissat B."/>
            <person name="Houterman P.M."/>
            <person name="Kang S."/>
            <person name="Shim W.B."/>
            <person name="Woloshuk C."/>
            <person name="Xie X."/>
            <person name="Xu J.R."/>
            <person name="Antoniw J."/>
            <person name="Baker S.E."/>
            <person name="Bluhm B.H."/>
            <person name="Breakspear A."/>
            <person name="Brown D.W."/>
            <person name="Butchko R.A."/>
            <person name="Chapman S."/>
            <person name="Coulson R."/>
            <person name="Coutinho P.M."/>
            <person name="Danchin E.G."/>
            <person name="Diener A."/>
            <person name="Gale L.R."/>
            <person name="Gardiner D.M."/>
            <person name="Goff S."/>
            <person name="Hammond-Kosack K.E."/>
            <person name="Hilburn K."/>
            <person name="Hua-Van A."/>
            <person name="Jonkers W."/>
            <person name="Kazan K."/>
            <person name="Kodira C.D."/>
            <person name="Koehrsen M."/>
            <person name="Kumar L."/>
            <person name="Lee Y.H."/>
            <person name="Li L."/>
            <person name="Manners J.M."/>
            <person name="Miranda-Saavedra D."/>
            <person name="Mukherjee M."/>
            <person name="Park G."/>
            <person name="Park J."/>
            <person name="Park S.Y."/>
            <person name="Proctor R.H."/>
            <person name="Regev A."/>
            <person name="Ruiz-Roldan M.C."/>
            <person name="Sain D."/>
            <person name="Sakthikumar S."/>
            <person name="Sykes S."/>
            <person name="Schwartz D.C."/>
            <person name="Turgeon B.G."/>
            <person name="Wapinski I."/>
            <person name="Yoder O."/>
            <person name="Young S."/>
            <person name="Zeng Q."/>
            <person name="Zhou S."/>
            <person name="Galagan J."/>
            <person name="Cuomo C.A."/>
            <person name="Kistler H.C."/>
            <person name="Rep M."/>
        </authorList>
    </citation>
    <scope>GENOME REANNOTATION</scope>
    <source>
        <strain evidence="3">ATCC MYA-4620 / CBS 123657 / FGSC 9075 / NRRL 31084 / PH-1</strain>
        <strain evidence="2">PH-1 / ATCC MYA-4620 / FGSC 9075 / NRRL 31084</strain>
    </source>
</reference>